<dbReference type="InParanoid" id="E9G8Y5"/>
<dbReference type="HOGENOM" id="CLU_2457034_0_0_1"/>
<keyword evidence="2" id="KW-1185">Reference proteome</keyword>
<dbReference type="AlphaFoldDB" id="E9G8Y5"/>
<evidence type="ECO:0000313" key="1">
    <source>
        <dbReference type="EMBL" id="EFX84193.1"/>
    </source>
</evidence>
<protein>
    <submittedName>
        <fullName evidence="1">Uncharacterized protein</fullName>
    </submittedName>
</protein>
<evidence type="ECO:0000313" key="2">
    <source>
        <dbReference type="Proteomes" id="UP000000305"/>
    </source>
</evidence>
<dbReference type="EMBL" id="GL732535">
    <property type="protein sequence ID" value="EFX84193.1"/>
    <property type="molecule type" value="Genomic_DNA"/>
</dbReference>
<dbReference type="KEGG" id="dpx:DAPPUDRAFT_315168"/>
<reference evidence="1 2" key="1">
    <citation type="journal article" date="2011" name="Science">
        <title>The ecoresponsive genome of Daphnia pulex.</title>
        <authorList>
            <person name="Colbourne J.K."/>
            <person name="Pfrender M.E."/>
            <person name="Gilbert D."/>
            <person name="Thomas W.K."/>
            <person name="Tucker A."/>
            <person name="Oakley T.H."/>
            <person name="Tokishita S."/>
            <person name="Aerts A."/>
            <person name="Arnold G.J."/>
            <person name="Basu M.K."/>
            <person name="Bauer D.J."/>
            <person name="Caceres C.E."/>
            <person name="Carmel L."/>
            <person name="Casola C."/>
            <person name="Choi J.H."/>
            <person name="Detter J.C."/>
            <person name="Dong Q."/>
            <person name="Dusheyko S."/>
            <person name="Eads B.D."/>
            <person name="Frohlich T."/>
            <person name="Geiler-Samerotte K.A."/>
            <person name="Gerlach D."/>
            <person name="Hatcher P."/>
            <person name="Jogdeo S."/>
            <person name="Krijgsveld J."/>
            <person name="Kriventseva E.V."/>
            <person name="Kultz D."/>
            <person name="Laforsch C."/>
            <person name="Lindquist E."/>
            <person name="Lopez J."/>
            <person name="Manak J.R."/>
            <person name="Muller J."/>
            <person name="Pangilinan J."/>
            <person name="Patwardhan R.P."/>
            <person name="Pitluck S."/>
            <person name="Pritham E.J."/>
            <person name="Rechtsteiner A."/>
            <person name="Rho M."/>
            <person name="Rogozin I.B."/>
            <person name="Sakarya O."/>
            <person name="Salamov A."/>
            <person name="Schaack S."/>
            <person name="Shapiro H."/>
            <person name="Shiga Y."/>
            <person name="Skalitzky C."/>
            <person name="Smith Z."/>
            <person name="Souvorov A."/>
            <person name="Sung W."/>
            <person name="Tang Z."/>
            <person name="Tsuchiya D."/>
            <person name="Tu H."/>
            <person name="Vos H."/>
            <person name="Wang M."/>
            <person name="Wolf Y.I."/>
            <person name="Yamagata H."/>
            <person name="Yamada T."/>
            <person name="Ye Y."/>
            <person name="Shaw J.R."/>
            <person name="Andrews J."/>
            <person name="Crease T.J."/>
            <person name="Tang H."/>
            <person name="Lucas S.M."/>
            <person name="Robertson H.M."/>
            <person name="Bork P."/>
            <person name="Koonin E.V."/>
            <person name="Zdobnov E.M."/>
            <person name="Grigoriev I.V."/>
            <person name="Lynch M."/>
            <person name="Boore J.L."/>
        </authorList>
    </citation>
    <scope>NUCLEOTIDE SEQUENCE [LARGE SCALE GENOMIC DNA]</scope>
</reference>
<sequence length="89" mass="9715">MSAIVSCAYTADLLVGVQFCCSHLVGKVFSSSQLSNSNLNRTTQVELQFLHAVYQAGVIRSVTAGKLLDSEFMVSLMLKLFMVLLIVVQ</sequence>
<proteinExistence type="predicted"/>
<name>E9G8Y5_DAPPU</name>
<dbReference type="Proteomes" id="UP000000305">
    <property type="component" value="Unassembled WGS sequence"/>
</dbReference>
<gene>
    <name evidence="1" type="ORF">DAPPUDRAFT_315168</name>
</gene>
<organism evidence="1 2">
    <name type="scientific">Daphnia pulex</name>
    <name type="common">Water flea</name>
    <dbReference type="NCBI Taxonomy" id="6669"/>
    <lineage>
        <taxon>Eukaryota</taxon>
        <taxon>Metazoa</taxon>
        <taxon>Ecdysozoa</taxon>
        <taxon>Arthropoda</taxon>
        <taxon>Crustacea</taxon>
        <taxon>Branchiopoda</taxon>
        <taxon>Diplostraca</taxon>
        <taxon>Cladocera</taxon>
        <taxon>Anomopoda</taxon>
        <taxon>Daphniidae</taxon>
        <taxon>Daphnia</taxon>
    </lineage>
</organism>
<accession>E9G8Y5</accession>